<dbReference type="CDD" id="cd01647">
    <property type="entry name" value="RT_LTR"/>
    <property type="match status" value="1"/>
</dbReference>
<evidence type="ECO:0000313" key="2">
    <source>
        <dbReference type="EMBL" id="KAL2486221.1"/>
    </source>
</evidence>
<dbReference type="InterPro" id="IPR000477">
    <property type="entry name" value="RT_dom"/>
</dbReference>
<gene>
    <name evidence="2" type="ORF">Adt_30977</name>
</gene>
<dbReference type="Pfam" id="PF00078">
    <property type="entry name" value="RVT_1"/>
    <property type="match status" value="1"/>
</dbReference>
<evidence type="ECO:0000313" key="3">
    <source>
        <dbReference type="Proteomes" id="UP001604336"/>
    </source>
</evidence>
<dbReference type="PANTHER" id="PTHR24559:SF444">
    <property type="entry name" value="REVERSE TRANSCRIPTASE DOMAIN-CONTAINING PROTEIN"/>
    <property type="match status" value="1"/>
</dbReference>
<dbReference type="EMBL" id="JBFOLK010000009">
    <property type="protein sequence ID" value="KAL2486221.1"/>
    <property type="molecule type" value="Genomic_DNA"/>
</dbReference>
<organism evidence="2 3">
    <name type="scientific">Abeliophyllum distichum</name>
    <dbReference type="NCBI Taxonomy" id="126358"/>
    <lineage>
        <taxon>Eukaryota</taxon>
        <taxon>Viridiplantae</taxon>
        <taxon>Streptophyta</taxon>
        <taxon>Embryophyta</taxon>
        <taxon>Tracheophyta</taxon>
        <taxon>Spermatophyta</taxon>
        <taxon>Magnoliopsida</taxon>
        <taxon>eudicotyledons</taxon>
        <taxon>Gunneridae</taxon>
        <taxon>Pentapetalae</taxon>
        <taxon>asterids</taxon>
        <taxon>lamiids</taxon>
        <taxon>Lamiales</taxon>
        <taxon>Oleaceae</taxon>
        <taxon>Forsythieae</taxon>
        <taxon>Abeliophyllum</taxon>
    </lineage>
</organism>
<reference evidence="3" key="1">
    <citation type="submission" date="2024-07" db="EMBL/GenBank/DDBJ databases">
        <title>Two chromosome-level genome assemblies of Korean endemic species Abeliophyllum distichum and Forsythia ovata (Oleaceae).</title>
        <authorList>
            <person name="Jang H."/>
        </authorList>
    </citation>
    <scope>NUCLEOTIDE SEQUENCE [LARGE SCALE GENOMIC DNA]</scope>
</reference>
<dbReference type="AlphaFoldDB" id="A0ABD1RE61"/>
<dbReference type="PANTHER" id="PTHR24559">
    <property type="entry name" value="TRANSPOSON TY3-I GAG-POL POLYPROTEIN"/>
    <property type="match status" value="1"/>
</dbReference>
<dbReference type="InterPro" id="IPR043128">
    <property type="entry name" value="Rev_trsase/Diguanyl_cyclase"/>
</dbReference>
<dbReference type="Proteomes" id="UP001604336">
    <property type="component" value="Unassembled WGS sequence"/>
</dbReference>
<sequence length="217" mass="24158">MRELEWPQRMAALPRIVYPHDDALVITGDITDFDNGSTANILTWDALLILKAPLEKLRPVTTPLQGFGGATISMAESDQEKTPFINDFGTYCYTAIPFGLKNAGATYQRIVNKVFGGLIKNVIEAYVDDMVVKSAESKDHVTDLHKVFNVSRQNKLKLNLEKCVFVAAWGKFLGFMITQRGIKANPDKIKAILEMKSPISRKDAQSLTGRISALNRL</sequence>
<comment type="caution">
    <text evidence="2">The sequence shown here is derived from an EMBL/GenBank/DDBJ whole genome shotgun (WGS) entry which is preliminary data.</text>
</comment>
<accession>A0ABD1RE61</accession>
<dbReference type="SUPFAM" id="SSF56672">
    <property type="entry name" value="DNA/RNA polymerases"/>
    <property type="match status" value="1"/>
</dbReference>
<name>A0ABD1RE61_9LAMI</name>
<dbReference type="InterPro" id="IPR053134">
    <property type="entry name" value="RNA-dir_DNA_polymerase"/>
</dbReference>
<protein>
    <submittedName>
        <fullName evidence="2">Integrase catalytic domain-containing protein</fullName>
    </submittedName>
</protein>
<dbReference type="InterPro" id="IPR043502">
    <property type="entry name" value="DNA/RNA_pol_sf"/>
</dbReference>
<evidence type="ECO:0000259" key="1">
    <source>
        <dbReference type="Pfam" id="PF00078"/>
    </source>
</evidence>
<proteinExistence type="predicted"/>
<dbReference type="Gene3D" id="3.10.10.10">
    <property type="entry name" value="HIV Type 1 Reverse Transcriptase, subunit A, domain 1"/>
    <property type="match status" value="1"/>
</dbReference>
<keyword evidence="3" id="KW-1185">Reference proteome</keyword>
<dbReference type="Gene3D" id="3.30.70.270">
    <property type="match status" value="1"/>
</dbReference>
<feature type="domain" description="Reverse transcriptase" evidence="1">
    <location>
        <begin position="72"/>
        <end position="177"/>
    </location>
</feature>